<sequence length="177" mass="19833">MARVHNLDRKECEKLFHDLGKGKRDYISEEEFVDMLRTFVSGEVEGAYSQTSREQKKKLAQQEREGGGEPLYFQENAVSVAAQLLLKKADLVKIGEDTKFGINANKGVRREAESIIESLVNSKERDYSLTSCVGKWTLIYTDAPDITSLDRLPTSQLGRVGQEVLSISGPSGDYEVR</sequence>
<dbReference type="OrthoDB" id="199943at2759"/>
<dbReference type="InterPro" id="IPR002048">
    <property type="entry name" value="EF_hand_dom"/>
</dbReference>
<comment type="caution">
    <text evidence="4">The sequence shown here is derived from an EMBL/GenBank/DDBJ whole genome shotgun (WGS) entry which is preliminary data.</text>
</comment>
<dbReference type="GO" id="GO:0009536">
    <property type="term" value="C:plastid"/>
    <property type="evidence" value="ECO:0007669"/>
    <property type="project" value="UniProtKB-SubCell"/>
</dbReference>
<dbReference type="Pfam" id="PF04755">
    <property type="entry name" value="PAP_fibrillin"/>
    <property type="match status" value="1"/>
</dbReference>
<evidence type="ECO:0000313" key="4">
    <source>
        <dbReference type="EMBL" id="GMH61362.1"/>
    </source>
</evidence>
<dbReference type="PROSITE" id="PS50222">
    <property type="entry name" value="EF_HAND_2"/>
    <property type="match status" value="1"/>
</dbReference>
<comment type="subcellular location">
    <subcellularLocation>
        <location evidence="1">Plastid</location>
    </subcellularLocation>
</comment>
<evidence type="ECO:0000256" key="2">
    <source>
        <dbReference type="ARBA" id="ARBA00022640"/>
    </source>
</evidence>
<dbReference type="InterPro" id="IPR006843">
    <property type="entry name" value="PAP/fibrillin_dom"/>
</dbReference>
<keyword evidence="5" id="KW-1185">Reference proteome</keyword>
<dbReference type="EMBL" id="BRXZ01001070">
    <property type="protein sequence ID" value="GMH61362.1"/>
    <property type="molecule type" value="Genomic_DNA"/>
</dbReference>
<dbReference type="GO" id="GO:0005509">
    <property type="term" value="F:calcium ion binding"/>
    <property type="evidence" value="ECO:0007669"/>
    <property type="project" value="InterPro"/>
</dbReference>
<gene>
    <name evidence="4" type="ORF">TrRE_jg6868</name>
</gene>
<evidence type="ECO:0000259" key="3">
    <source>
        <dbReference type="PROSITE" id="PS50222"/>
    </source>
</evidence>
<accession>A0A9W6ZVU6</accession>
<feature type="domain" description="EF-hand" evidence="3">
    <location>
        <begin position="7"/>
        <end position="42"/>
    </location>
</feature>
<protein>
    <recommendedName>
        <fullName evidence="3">EF-hand domain-containing protein</fullName>
    </recommendedName>
</protein>
<reference evidence="4" key="1">
    <citation type="submission" date="2022-07" db="EMBL/GenBank/DDBJ databases">
        <title>Genome analysis of Parmales, a sister group of diatoms, reveals the evolutionary specialization of diatoms from phago-mixotrophs to photoautotrophs.</title>
        <authorList>
            <person name="Ban H."/>
            <person name="Sato S."/>
            <person name="Yoshikawa S."/>
            <person name="Kazumasa Y."/>
            <person name="Nakamura Y."/>
            <person name="Ichinomiya M."/>
            <person name="Saitoh K."/>
            <person name="Sato N."/>
            <person name="Blanc-Mathieu R."/>
            <person name="Endo H."/>
            <person name="Kuwata A."/>
            <person name="Ogata H."/>
        </authorList>
    </citation>
    <scope>NUCLEOTIDE SEQUENCE</scope>
</reference>
<evidence type="ECO:0000256" key="1">
    <source>
        <dbReference type="ARBA" id="ARBA00004474"/>
    </source>
</evidence>
<dbReference type="Proteomes" id="UP001165082">
    <property type="component" value="Unassembled WGS sequence"/>
</dbReference>
<keyword evidence="2" id="KW-0934">Plastid</keyword>
<name>A0A9W6ZVU6_9STRA</name>
<dbReference type="AlphaFoldDB" id="A0A9W6ZVU6"/>
<evidence type="ECO:0000313" key="5">
    <source>
        <dbReference type="Proteomes" id="UP001165082"/>
    </source>
</evidence>
<organism evidence="4 5">
    <name type="scientific">Triparma retinervis</name>
    <dbReference type="NCBI Taxonomy" id="2557542"/>
    <lineage>
        <taxon>Eukaryota</taxon>
        <taxon>Sar</taxon>
        <taxon>Stramenopiles</taxon>
        <taxon>Ochrophyta</taxon>
        <taxon>Bolidophyceae</taxon>
        <taxon>Parmales</taxon>
        <taxon>Triparmaceae</taxon>
        <taxon>Triparma</taxon>
    </lineage>
</organism>
<proteinExistence type="predicted"/>
<feature type="non-terminal residue" evidence="4">
    <location>
        <position position="1"/>
    </location>
</feature>